<protein>
    <submittedName>
        <fullName evidence="1">Uncharacterized protein</fullName>
    </submittedName>
</protein>
<organism evidence="1 2">
    <name type="scientific">Kibdelosporangium phytohabitans</name>
    <dbReference type="NCBI Taxonomy" id="860235"/>
    <lineage>
        <taxon>Bacteria</taxon>
        <taxon>Bacillati</taxon>
        <taxon>Actinomycetota</taxon>
        <taxon>Actinomycetes</taxon>
        <taxon>Pseudonocardiales</taxon>
        <taxon>Pseudonocardiaceae</taxon>
        <taxon>Kibdelosporangium</taxon>
    </lineage>
</organism>
<proteinExistence type="predicted"/>
<dbReference type="EMBL" id="CP012752">
    <property type="protein sequence ID" value="ALG13069.1"/>
    <property type="molecule type" value="Genomic_DNA"/>
</dbReference>
<dbReference type="AlphaFoldDB" id="A0A0N9I9M0"/>
<sequence>MGLGGGACELLDVVALLDGAGAVELVAALDEVVGLVVPEPGGAPGAANAAASADPGKSVCLAFLPAPS</sequence>
<gene>
    <name evidence="1" type="ORF">AOZ06_44985</name>
</gene>
<keyword evidence="2" id="KW-1185">Reference proteome</keyword>
<evidence type="ECO:0000313" key="1">
    <source>
        <dbReference type="EMBL" id="ALG13069.1"/>
    </source>
</evidence>
<dbReference type="Proteomes" id="UP000063699">
    <property type="component" value="Chromosome"/>
</dbReference>
<accession>A0A0N9I9M0</accession>
<dbReference type="KEGG" id="kphy:AOZ06_44985"/>
<name>A0A0N9I9M0_9PSEU</name>
<reference evidence="1 2" key="1">
    <citation type="submission" date="2015-07" db="EMBL/GenBank/DDBJ databases">
        <title>Genome sequencing of Kibdelosporangium phytohabitans.</title>
        <authorList>
            <person name="Qin S."/>
            <person name="Xing K."/>
        </authorList>
    </citation>
    <scope>NUCLEOTIDE SEQUENCE [LARGE SCALE GENOMIC DNA]</scope>
    <source>
        <strain evidence="1 2">KLBMP1111</strain>
    </source>
</reference>
<evidence type="ECO:0000313" key="2">
    <source>
        <dbReference type="Proteomes" id="UP000063699"/>
    </source>
</evidence>